<evidence type="ECO:0000259" key="7">
    <source>
        <dbReference type="Pfam" id="PF00892"/>
    </source>
</evidence>
<evidence type="ECO:0000256" key="2">
    <source>
        <dbReference type="ARBA" id="ARBA00007362"/>
    </source>
</evidence>
<keyword evidence="4 6" id="KW-1133">Transmembrane helix</keyword>
<sequence length="326" mass="35142">MSNTHTGRRPSKVLIIAAFAAVYVIWGSTYLAIDIAVNTIPPFLMLATRYTVAGFLLFIFCLLKGEKAPSLKAFITIGFGGVLMILLGNGAVTLAEQYLPTGLTAIIAATVPLWMVMLDKRNWHFYFSNKIIIAGFLIGFAGVLMLFAGKGTADFTGNPMKLAGFFILLVGSMGWAAGSLYSKYKQVAGSTTMKAAVQMLSAGLVSLAIGLLSNEQQGFAISYISAQSIEALSYLIIMGSLVGYMSYIWLLSILPASRVGTYAYVNPVIAVFLGWLFLDEAITMQQIAALLIILTGVILVNTAKEEVTTIVVKEITVKNESEVVER</sequence>
<comment type="similarity">
    <text evidence="2">Belongs to the EamA transporter family.</text>
</comment>
<feature type="transmembrane region" description="Helical" evidence="6">
    <location>
        <begin position="73"/>
        <end position="92"/>
    </location>
</feature>
<dbReference type="Gene3D" id="1.10.3730.20">
    <property type="match status" value="1"/>
</dbReference>
<accession>A0A4U3L6F4</accession>
<dbReference type="PANTHER" id="PTHR32322:SF2">
    <property type="entry name" value="EAMA DOMAIN-CONTAINING PROTEIN"/>
    <property type="match status" value="1"/>
</dbReference>
<feature type="domain" description="EamA" evidence="7">
    <location>
        <begin position="16"/>
        <end position="147"/>
    </location>
</feature>
<evidence type="ECO:0000256" key="5">
    <source>
        <dbReference type="ARBA" id="ARBA00023136"/>
    </source>
</evidence>
<protein>
    <submittedName>
        <fullName evidence="8">EamA family transporter</fullName>
    </submittedName>
</protein>
<feature type="transmembrane region" description="Helical" evidence="6">
    <location>
        <begin position="130"/>
        <end position="148"/>
    </location>
</feature>
<evidence type="ECO:0000313" key="8">
    <source>
        <dbReference type="EMBL" id="TKK69296.1"/>
    </source>
</evidence>
<keyword evidence="9" id="KW-1185">Reference proteome</keyword>
<name>A0A4U3L6F4_9BACT</name>
<dbReference type="OrthoDB" id="9812547at2"/>
<comment type="caution">
    <text evidence="8">The sequence shown here is derived from an EMBL/GenBank/DDBJ whole genome shotgun (WGS) entry which is preliminary data.</text>
</comment>
<comment type="subcellular location">
    <subcellularLocation>
        <location evidence="1">Membrane</location>
        <topology evidence="1">Multi-pass membrane protein</topology>
    </subcellularLocation>
</comment>
<feature type="transmembrane region" description="Helical" evidence="6">
    <location>
        <begin position="193"/>
        <end position="212"/>
    </location>
</feature>
<dbReference type="SUPFAM" id="SSF103481">
    <property type="entry name" value="Multidrug resistance efflux transporter EmrE"/>
    <property type="match status" value="2"/>
</dbReference>
<organism evidence="8 9">
    <name type="scientific">Ilyomonas limi</name>
    <dbReference type="NCBI Taxonomy" id="2575867"/>
    <lineage>
        <taxon>Bacteria</taxon>
        <taxon>Pseudomonadati</taxon>
        <taxon>Bacteroidota</taxon>
        <taxon>Chitinophagia</taxon>
        <taxon>Chitinophagales</taxon>
        <taxon>Chitinophagaceae</taxon>
        <taxon>Ilyomonas</taxon>
    </lineage>
</organism>
<evidence type="ECO:0000256" key="6">
    <source>
        <dbReference type="SAM" id="Phobius"/>
    </source>
</evidence>
<keyword evidence="5 6" id="KW-0472">Membrane</keyword>
<evidence type="ECO:0000313" key="9">
    <source>
        <dbReference type="Proteomes" id="UP000305848"/>
    </source>
</evidence>
<evidence type="ECO:0000256" key="1">
    <source>
        <dbReference type="ARBA" id="ARBA00004141"/>
    </source>
</evidence>
<dbReference type="InterPro" id="IPR000620">
    <property type="entry name" value="EamA_dom"/>
</dbReference>
<feature type="transmembrane region" description="Helical" evidence="6">
    <location>
        <begin position="261"/>
        <end position="278"/>
    </location>
</feature>
<evidence type="ECO:0000256" key="3">
    <source>
        <dbReference type="ARBA" id="ARBA00022692"/>
    </source>
</evidence>
<dbReference type="Pfam" id="PF00892">
    <property type="entry name" value="EamA"/>
    <property type="match status" value="2"/>
</dbReference>
<dbReference type="EMBL" id="SZQL01000005">
    <property type="protein sequence ID" value="TKK69296.1"/>
    <property type="molecule type" value="Genomic_DNA"/>
</dbReference>
<dbReference type="InterPro" id="IPR037185">
    <property type="entry name" value="EmrE-like"/>
</dbReference>
<feature type="transmembrane region" description="Helical" evidence="6">
    <location>
        <begin position="39"/>
        <end position="61"/>
    </location>
</feature>
<dbReference type="Proteomes" id="UP000305848">
    <property type="component" value="Unassembled WGS sequence"/>
</dbReference>
<proteinExistence type="inferred from homology"/>
<dbReference type="GO" id="GO:0016020">
    <property type="term" value="C:membrane"/>
    <property type="evidence" value="ECO:0007669"/>
    <property type="project" value="UniProtKB-SubCell"/>
</dbReference>
<feature type="transmembrane region" description="Helical" evidence="6">
    <location>
        <begin position="12"/>
        <end position="33"/>
    </location>
</feature>
<feature type="transmembrane region" description="Helical" evidence="6">
    <location>
        <begin position="232"/>
        <end position="254"/>
    </location>
</feature>
<dbReference type="PANTHER" id="PTHR32322">
    <property type="entry name" value="INNER MEMBRANE TRANSPORTER"/>
    <property type="match status" value="1"/>
</dbReference>
<dbReference type="AlphaFoldDB" id="A0A4U3L6F4"/>
<reference evidence="8 9" key="1">
    <citation type="submission" date="2019-05" db="EMBL/GenBank/DDBJ databases">
        <title>Panacibacter sp. strain 17mud1-8 Genome sequencing and assembly.</title>
        <authorList>
            <person name="Chhetri G."/>
        </authorList>
    </citation>
    <scope>NUCLEOTIDE SEQUENCE [LARGE SCALE GENOMIC DNA]</scope>
    <source>
        <strain evidence="8 9">17mud1-8</strain>
    </source>
</reference>
<evidence type="ECO:0000256" key="4">
    <source>
        <dbReference type="ARBA" id="ARBA00022989"/>
    </source>
</evidence>
<feature type="domain" description="EamA" evidence="7">
    <location>
        <begin position="164"/>
        <end position="301"/>
    </location>
</feature>
<keyword evidence="3 6" id="KW-0812">Transmembrane</keyword>
<feature type="transmembrane region" description="Helical" evidence="6">
    <location>
        <begin position="160"/>
        <end position="181"/>
    </location>
</feature>
<feature type="transmembrane region" description="Helical" evidence="6">
    <location>
        <begin position="98"/>
        <end position="118"/>
    </location>
</feature>
<dbReference type="RefSeq" id="WP_137261291.1">
    <property type="nucleotide sequence ID" value="NZ_SZQL01000005.1"/>
</dbReference>
<dbReference type="InterPro" id="IPR050638">
    <property type="entry name" value="AA-Vitamin_Transporters"/>
</dbReference>
<gene>
    <name evidence="8" type="ORF">FC093_08240</name>
</gene>
<feature type="transmembrane region" description="Helical" evidence="6">
    <location>
        <begin position="284"/>
        <end position="303"/>
    </location>
</feature>